<proteinExistence type="predicted"/>
<dbReference type="SFLD" id="SFLDS00003">
    <property type="entry name" value="Haloacid_Dehalogenase"/>
    <property type="match status" value="1"/>
</dbReference>
<dbReference type="InterPro" id="IPR006379">
    <property type="entry name" value="HAD-SF_hydro_IIB"/>
</dbReference>
<dbReference type="SFLD" id="SFLDG01144">
    <property type="entry name" value="C2.B.4:_PGP_Like"/>
    <property type="match status" value="1"/>
</dbReference>
<organism evidence="1 2">
    <name type="scientific">Desulfosporosinus acidiphilus (strain DSM 22704 / JCM 16185 / SJ4)</name>
    <dbReference type="NCBI Taxonomy" id="646529"/>
    <lineage>
        <taxon>Bacteria</taxon>
        <taxon>Bacillati</taxon>
        <taxon>Bacillota</taxon>
        <taxon>Clostridia</taxon>
        <taxon>Eubacteriales</taxon>
        <taxon>Desulfitobacteriaceae</taxon>
        <taxon>Desulfosporosinus</taxon>
    </lineage>
</organism>
<protein>
    <submittedName>
        <fullName evidence="1">HAD-superfamily hydrolase, subfamily IIB</fullName>
    </submittedName>
</protein>
<dbReference type="PROSITE" id="PS01229">
    <property type="entry name" value="COF_2"/>
    <property type="match status" value="1"/>
</dbReference>
<dbReference type="CDD" id="cd07516">
    <property type="entry name" value="HAD_Pase"/>
    <property type="match status" value="1"/>
</dbReference>
<keyword evidence="2" id="KW-1185">Reference proteome</keyword>
<reference evidence="1 2" key="1">
    <citation type="journal article" date="2012" name="J. Bacteriol.">
        <title>Complete genome sequences of Desulfosporosinus orientis DSM765T, Desulfosporosinus youngiae DSM17734T, Desulfosporosinus meridiei DSM13257T, and Desulfosporosinus acidiphilus DSM22704T.</title>
        <authorList>
            <person name="Pester M."/>
            <person name="Brambilla E."/>
            <person name="Alazard D."/>
            <person name="Rattei T."/>
            <person name="Weinmaier T."/>
            <person name="Han J."/>
            <person name="Lucas S."/>
            <person name="Lapidus A."/>
            <person name="Cheng J.F."/>
            <person name="Goodwin L."/>
            <person name="Pitluck S."/>
            <person name="Peters L."/>
            <person name="Ovchinnikova G."/>
            <person name="Teshima H."/>
            <person name="Detter J.C."/>
            <person name="Han C.S."/>
            <person name="Tapia R."/>
            <person name="Land M.L."/>
            <person name="Hauser L."/>
            <person name="Kyrpides N.C."/>
            <person name="Ivanova N.N."/>
            <person name="Pagani I."/>
            <person name="Huntmann M."/>
            <person name="Wei C.L."/>
            <person name="Davenport K.W."/>
            <person name="Daligault H."/>
            <person name="Chain P.S."/>
            <person name="Chen A."/>
            <person name="Mavromatis K."/>
            <person name="Markowitz V."/>
            <person name="Szeto E."/>
            <person name="Mikhailova N."/>
            <person name="Pati A."/>
            <person name="Wagner M."/>
            <person name="Woyke T."/>
            <person name="Ollivier B."/>
            <person name="Klenk H.P."/>
            <person name="Spring S."/>
            <person name="Loy A."/>
        </authorList>
    </citation>
    <scope>NUCLEOTIDE SEQUENCE [LARGE SCALE GENOMIC DNA]</scope>
    <source>
        <strain evidence="2">DSM 22704 / JCM 16185 / SJ4</strain>
    </source>
</reference>
<dbReference type="PANTHER" id="PTHR10000:SF8">
    <property type="entry name" value="HAD SUPERFAMILY HYDROLASE-LIKE, TYPE 3"/>
    <property type="match status" value="1"/>
</dbReference>
<dbReference type="Gene3D" id="3.30.1240.10">
    <property type="match status" value="1"/>
</dbReference>
<evidence type="ECO:0000313" key="2">
    <source>
        <dbReference type="Proteomes" id="UP000002892"/>
    </source>
</evidence>
<evidence type="ECO:0000313" key="1">
    <source>
        <dbReference type="EMBL" id="AFM43425.1"/>
    </source>
</evidence>
<dbReference type="KEGG" id="dai:Desaci_4588"/>
<dbReference type="InterPro" id="IPR036412">
    <property type="entry name" value="HAD-like_sf"/>
</dbReference>
<dbReference type="AlphaFoldDB" id="I4DCA1"/>
<dbReference type="eggNOG" id="COG0561">
    <property type="taxonomic scope" value="Bacteria"/>
</dbReference>
<dbReference type="InterPro" id="IPR023214">
    <property type="entry name" value="HAD_sf"/>
</dbReference>
<dbReference type="Proteomes" id="UP000002892">
    <property type="component" value="Chromosome"/>
</dbReference>
<dbReference type="SUPFAM" id="SSF56784">
    <property type="entry name" value="HAD-like"/>
    <property type="match status" value="1"/>
</dbReference>
<dbReference type="Pfam" id="PF08282">
    <property type="entry name" value="Hydrolase_3"/>
    <property type="match status" value="1"/>
</dbReference>
<dbReference type="GO" id="GO:0016791">
    <property type="term" value="F:phosphatase activity"/>
    <property type="evidence" value="ECO:0007669"/>
    <property type="project" value="TreeGrafter"/>
</dbReference>
<gene>
    <name evidence="1" type="ordered locus">Desaci_4588</name>
</gene>
<dbReference type="NCBIfam" id="TIGR01484">
    <property type="entry name" value="HAD-SF-IIB"/>
    <property type="match status" value="1"/>
</dbReference>
<dbReference type="STRING" id="646529.Desaci_4588"/>
<keyword evidence="1" id="KW-0378">Hydrolase</keyword>
<dbReference type="PANTHER" id="PTHR10000">
    <property type="entry name" value="PHOSPHOSERINE PHOSPHATASE"/>
    <property type="match status" value="1"/>
</dbReference>
<sequence length="287" mass="31871">MKKKLAIRLVAMDLDDTLLRDDWTISPRVVKAIQKAQEQKVKVTIATGRMPISTRPYALQLGIDVPVITYHGAMVQQVISGEILFRRVIPSALAKKIIGDVLERGMYAQIYLKNRVITSKLTELSEQYARISKVSIEEADLQETISQEPEGVEKILLMAEEAGLDQLTPFLDQRYGDKVHLTKSKPYFLEMTESTVNKGVALAALAERFNIAQEEVMAIGDSFNDLEMIKYAGVGVAMGNARKEIQEQANIVTATNQEDGVAEAIERYVLGSALDLVRRVPEGMTSS</sequence>
<dbReference type="Gene3D" id="3.40.50.1000">
    <property type="entry name" value="HAD superfamily/HAD-like"/>
    <property type="match status" value="1"/>
</dbReference>
<dbReference type="GO" id="GO:0005829">
    <property type="term" value="C:cytosol"/>
    <property type="evidence" value="ECO:0007669"/>
    <property type="project" value="TreeGrafter"/>
</dbReference>
<dbReference type="InterPro" id="IPR000150">
    <property type="entry name" value="Cof"/>
</dbReference>
<dbReference type="GO" id="GO:0000287">
    <property type="term" value="F:magnesium ion binding"/>
    <property type="evidence" value="ECO:0007669"/>
    <property type="project" value="TreeGrafter"/>
</dbReference>
<dbReference type="SFLD" id="SFLDG01140">
    <property type="entry name" value="C2.B:_Phosphomannomutase_and_P"/>
    <property type="match status" value="1"/>
</dbReference>
<dbReference type="NCBIfam" id="TIGR00099">
    <property type="entry name" value="Cof-subfamily"/>
    <property type="match status" value="1"/>
</dbReference>
<name>I4DCA1_DESAJ</name>
<dbReference type="EMBL" id="CP003639">
    <property type="protein sequence ID" value="AFM43425.1"/>
    <property type="molecule type" value="Genomic_DNA"/>
</dbReference>
<dbReference type="HOGENOM" id="CLU_044146_0_1_9"/>
<accession>I4DCA1</accession>